<name>A0A9X2DU08_9MICO</name>
<keyword evidence="3" id="KW-0472">Membrane</keyword>
<comment type="caution">
    <text evidence="4">The sequence shown here is derived from an EMBL/GenBank/DDBJ whole genome shotgun (WGS) entry which is preliminary data.</text>
</comment>
<feature type="transmembrane region" description="Helical" evidence="3">
    <location>
        <begin position="357"/>
        <end position="377"/>
    </location>
</feature>
<evidence type="ECO:0000256" key="2">
    <source>
        <dbReference type="SAM" id="MobiDB-lite"/>
    </source>
</evidence>
<evidence type="ECO:0000256" key="1">
    <source>
        <dbReference type="ARBA" id="ARBA00022833"/>
    </source>
</evidence>
<feature type="transmembrane region" description="Helical" evidence="3">
    <location>
        <begin position="326"/>
        <end position="345"/>
    </location>
</feature>
<feature type="region of interest" description="Disordered" evidence="2">
    <location>
        <begin position="384"/>
        <end position="405"/>
    </location>
</feature>
<evidence type="ECO:0000313" key="5">
    <source>
        <dbReference type="Proteomes" id="UP001155240"/>
    </source>
</evidence>
<dbReference type="RefSeq" id="WP_251942901.1">
    <property type="nucleotide sequence ID" value="NZ_JAMRYM010000002.1"/>
</dbReference>
<proteinExistence type="predicted"/>
<evidence type="ECO:0000256" key="3">
    <source>
        <dbReference type="SAM" id="Phobius"/>
    </source>
</evidence>
<keyword evidence="5" id="KW-1185">Reference proteome</keyword>
<feature type="transmembrane region" description="Helical" evidence="3">
    <location>
        <begin position="300"/>
        <end position="319"/>
    </location>
</feature>
<dbReference type="AlphaFoldDB" id="A0A9X2DU08"/>
<keyword evidence="1" id="KW-0862">Zinc</keyword>
<keyword evidence="3" id="KW-0812">Transmembrane</keyword>
<dbReference type="InterPro" id="IPR003737">
    <property type="entry name" value="GlcNAc_PI_deacetylase-related"/>
</dbReference>
<protein>
    <submittedName>
        <fullName evidence="4">PIG-L family deacetylase</fullName>
    </submittedName>
</protein>
<dbReference type="Gene3D" id="3.40.50.10320">
    <property type="entry name" value="LmbE-like"/>
    <property type="match status" value="1"/>
</dbReference>
<sequence>MDASPVGADERIVAVHAHPDDESITMGGTLAHLASQGAAVTVVTATRGECGEVIPEDLAALEGSEDLASHRTTELVVALTALGVADHRFLGAEGARARGLAPRIYRDSGMQWGPGRVPEPLEPVHPAALTAGSQEEQIADLIAVLQQTRAEVVLSYDEGGGYGHPDHVRTAAIARQAAELLGLRFLAVLPEDAPPAPGDVVLELSDDDWARKRAALEAHGTQIVVEDGTARLSSGPAFPIARVERFRPASVAAVEAPMADERPDLRSRVVSGALSVLVGAVVGAITTVAHQSTVVVGDAVLPVGLAASLAAVLLLLLGLRIVMVDRFVAFCTAMGLLGVIGLLALRSAGGSVLVPANGLGVAWTFVPALIALVVIAWPRLRPASPAPSEPRNPAAGLDAPSLRVR</sequence>
<dbReference type="PANTHER" id="PTHR12993">
    <property type="entry name" value="N-ACETYLGLUCOSAMINYL-PHOSPHATIDYLINOSITOL DE-N-ACETYLASE-RELATED"/>
    <property type="match status" value="1"/>
</dbReference>
<dbReference type="EMBL" id="JAMRYM010000002">
    <property type="protein sequence ID" value="MCM6761045.1"/>
    <property type="molecule type" value="Genomic_DNA"/>
</dbReference>
<gene>
    <name evidence="4" type="ORF">NB037_01315</name>
</gene>
<dbReference type="Proteomes" id="UP001155240">
    <property type="component" value="Unassembled WGS sequence"/>
</dbReference>
<dbReference type="Pfam" id="PF02585">
    <property type="entry name" value="PIG-L"/>
    <property type="match status" value="1"/>
</dbReference>
<organism evidence="4 5">
    <name type="scientific">Rathayibacter rubneri</name>
    <dbReference type="NCBI Taxonomy" id="2950106"/>
    <lineage>
        <taxon>Bacteria</taxon>
        <taxon>Bacillati</taxon>
        <taxon>Actinomycetota</taxon>
        <taxon>Actinomycetes</taxon>
        <taxon>Micrococcales</taxon>
        <taxon>Microbacteriaceae</taxon>
        <taxon>Rathayibacter</taxon>
    </lineage>
</organism>
<keyword evidence="3" id="KW-1133">Transmembrane helix</keyword>
<dbReference type="PANTHER" id="PTHR12993:SF26">
    <property type="entry name" value="1D-MYO-INOSITOL 2-ACETAMIDO-2-DEOXY-ALPHA-D-GLUCOPYRANOSIDE DEACETYLASE"/>
    <property type="match status" value="1"/>
</dbReference>
<dbReference type="SUPFAM" id="SSF102588">
    <property type="entry name" value="LmbE-like"/>
    <property type="match status" value="1"/>
</dbReference>
<reference evidence="4" key="1">
    <citation type="submission" date="2022-06" db="EMBL/GenBank/DDBJ databases">
        <title>Whole genome shotgun sequencing (WGS) of Rathayibacter sp. ZW T2_19, isolated from stored onions (Allium cepa).</title>
        <authorList>
            <person name="Stoll D.A."/>
            <person name="Huch M."/>
        </authorList>
    </citation>
    <scope>NUCLEOTIDE SEQUENCE</scope>
    <source>
        <strain evidence="4">ZW T2_19</strain>
    </source>
</reference>
<accession>A0A9X2DU08</accession>
<dbReference type="GO" id="GO:0016137">
    <property type="term" value="P:glycoside metabolic process"/>
    <property type="evidence" value="ECO:0007669"/>
    <property type="project" value="UniProtKB-ARBA"/>
</dbReference>
<dbReference type="GO" id="GO:0016811">
    <property type="term" value="F:hydrolase activity, acting on carbon-nitrogen (but not peptide) bonds, in linear amides"/>
    <property type="evidence" value="ECO:0007669"/>
    <property type="project" value="TreeGrafter"/>
</dbReference>
<evidence type="ECO:0000313" key="4">
    <source>
        <dbReference type="EMBL" id="MCM6761045.1"/>
    </source>
</evidence>
<dbReference type="InterPro" id="IPR024078">
    <property type="entry name" value="LmbE-like_dom_sf"/>
</dbReference>
<feature type="transmembrane region" description="Helical" evidence="3">
    <location>
        <begin position="269"/>
        <end position="288"/>
    </location>
</feature>